<dbReference type="EMBL" id="JBJHQF010000071">
    <property type="protein sequence ID" value="MFK9007855.1"/>
    <property type="molecule type" value="Genomic_DNA"/>
</dbReference>
<accession>A0ABW8R9K9</accession>
<evidence type="ECO:0000313" key="1">
    <source>
        <dbReference type="EMBL" id="MFK9007855.1"/>
    </source>
</evidence>
<organism evidence="1 2">
    <name type="scientific">Pseudomonas pergaminensis</name>
    <dbReference type="NCBI Taxonomy" id="2853159"/>
    <lineage>
        <taxon>Bacteria</taxon>
        <taxon>Pseudomonadati</taxon>
        <taxon>Pseudomonadota</taxon>
        <taxon>Gammaproteobacteria</taxon>
        <taxon>Pseudomonadales</taxon>
        <taxon>Pseudomonadaceae</taxon>
        <taxon>Pseudomonas</taxon>
    </lineage>
</organism>
<proteinExistence type="predicted"/>
<comment type="caution">
    <text evidence="1">The sequence shown here is derived from an EMBL/GenBank/DDBJ whole genome shotgun (WGS) entry which is preliminary data.</text>
</comment>
<evidence type="ECO:0000313" key="2">
    <source>
        <dbReference type="Proteomes" id="UP001623008"/>
    </source>
</evidence>
<sequence>MSTNQSAMLERSLSADTTYDGLKFKADRITLQQSPNYFSIDARQGIGQKTKSINFVVNSDLVSGRYRLGVGPKIEHGSGTAYFFSPILGGEGGQLTFYAFVGFLTITVDEQSNSLHGHFEWESAAIPEHGVPEKTYVKDGELFIPDLR</sequence>
<dbReference type="RefSeq" id="WP_406599707.1">
    <property type="nucleotide sequence ID" value="NZ_JBJHQF010000071.1"/>
</dbReference>
<gene>
    <name evidence="1" type="ORF">ACJEBJ_27425</name>
</gene>
<evidence type="ECO:0008006" key="3">
    <source>
        <dbReference type="Google" id="ProtNLM"/>
    </source>
</evidence>
<name>A0ABW8R9K9_9PSED</name>
<reference evidence="1 2" key="1">
    <citation type="submission" date="2024-11" db="EMBL/GenBank/DDBJ databases">
        <authorList>
            <person name="Lucas J.A."/>
        </authorList>
    </citation>
    <scope>NUCLEOTIDE SEQUENCE [LARGE SCALE GENOMIC DNA]</scope>
    <source>
        <strain evidence="1 2">Z 7.15</strain>
    </source>
</reference>
<protein>
    <recommendedName>
        <fullName evidence="3">Wzt C-terminal domain-containing protein</fullName>
    </recommendedName>
</protein>
<keyword evidence="2" id="KW-1185">Reference proteome</keyword>
<dbReference type="Proteomes" id="UP001623008">
    <property type="component" value="Unassembled WGS sequence"/>
</dbReference>